<keyword evidence="1" id="KW-0812">Transmembrane</keyword>
<keyword evidence="1" id="KW-1133">Transmembrane helix</keyword>
<feature type="signal peptide" evidence="2">
    <location>
        <begin position="1"/>
        <end position="20"/>
    </location>
</feature>
<evidence type="ECO:0000256" key="2">
    <source>
        <dbReference type="SAM" id="SignalP"/>
    </source>
</evidence>
<accession>A0AAQ3QUI3</accession>
<name>A0AAQ3QUI3_9BACT</name>
<keyword evidence="2" id="KW-0732">Signal</keyword>
<evidence type="ECO:0000256" key="1">
    <source>
        <dbReference type="SAM" id="Phobius"/>
    </source>
</evidence>
<sequence>MKPRILLFAFFVLSSQGLMGALTLTFNTADETLAITGTDTGTLANFGGDGIADFELDDSNISFSTTSVTYDGGMAFSTSVGNPDELIILFSNTVAPVRFFAVALTTDTPNVETTLTGSGIFQSYASLSSDAKSYLATEPYTTIPLFEGTGFDSLNVAFVLVPEPSAVTFVLAATSLLFVAVRFRRNRPNKQ</sequence>
<evidence type="ECO:0008006" key="5">
    <source>
        <dbReference type="Google" id="ProtNLM"/>
    </source>
</evidence>
<gene>
    <name evidence="3" type="ORF">RZN69_04915</name>
</gene>
<keyword evidence="4" id="KW-1185">Reference proteome</keyword>
<protein>
    <recommendedName>
        <fullName evidence="5">PEP-CTERM protein-sorting domain-containing protein</fullName>
    </recommendedName>
</protein>
<evidence type="ECO:0000313" key="3">
    <source>
        <dbReference type="EMBL" id="WOO42421.1"/>
    </source>
</evidence>
<feature type="chain" id="PRO_5042876093" description="PEP-CTERM protein-sorting domain-containing protein" evidence="2">
    <location>
        <begin position="21"/>
        <end position="191"/>
    </location>
</feature>
<reference evidence="3 4" key="1">
    <citation type="submission" date="2023-10" db="EMBL/GenBank/DDBJ databases">
        <title>Rubellicoccus peritrichatus gen. nov., sp. nov., isolated from an algae of coral reef tank.</title>
        <authorList>
            <person name="Luo J."/>
        </authorList>
    </citation>
    <scope>NUCLEOTIDE SEQUENCE [LARGE SCALE GENOMIC DNA]</scope>
    <source>
        <strain evidence="3 4">CR14</strain>
    </source>
</reference>
<keyword evidence="1" id="KW-0472">Membrane</keyword>
<dbReference type="AlphaFoldDB" id="A0AAQ3QUI3"/>
<dbReference type="KEGG" id="puo:RZN69_04915"/>
<dbReference type="Proteomes" id="UP001304300">
    <property type="component" value="Chromosome"/>
</dbReference>
<evidence type="ECO:0000313" key="4">
    <source>
        <dbReference type="Proteomes" id="UP001304300"/>
    </source>
</evidence>
<proteinExistence type="predicted"/>
<feature type="transmembrane region" description="Helical" evidence="1">
    <location>
        <begin position="166"/>
        <end position="183"/>
    </location>
</feature>
<organism evidence="3 4">
    <name type="scientific">Rubellicoccus peritrichatus</name>
    <dbReference type="NCBI Taxonomy" id="3080537"/>
    <lineage>
        <taxon>Bacteria</taxon>
        <taxon>Pseudomonadati</taxon>
        <taxon>Verrucomicrobiota</taxon>
        <taxon>Opitutia</taxon>
        <taxon>Puniceicoccales</taxon>
        <taxon>Cerasicoccaceae</taxon>
        <taxon>Rubellicoccus</taxon>
    </lineage>
</organism>
<dbReference type="EMBL" id="CP136920">
    <property type="protein sequence ID" value="WOO42421.1"/>
    <property type="molecule type" value="Genomic_DNA"/>
</dbReference>
<dbReference type="RefSeq" id="WP_317834941.1">
    <property type="nucleotide sequence ID" value="NZ_CP136920.1"/>
</dbReference>